<feature type="domain" description="Polyketide synthase-like phosphopantetheine-binding" evidence="4">
    <location>
        <begin position="648"/>
        <end position="703"/>
    </location>
</feature>
<dbReference type="InterPro" id="IPR020843">
    <property type="entry name" value="ER"/>
</dbReference>
<dbReference type="OrthoDB" id="48317at2759"/>
<dbReference type="InterPro" id="IPR050091">
    <property type="entry name" value="PKS_NRPS_Biosynth_Enz"/>
</dbReference>
<keyword evidence="7" id="KW-1185">Reference proteome</keyword>
<reference evidence="6 7" key="1">
    <citation type="submission" date="2015-12" db="EMBL/GenBank/DDBJ databases">
        <title>The genome of Folsomia candida.</title>
        <authorList>
            <person name="Faddeeva A."/>
            <person name="Derks M.F."/>
            <person name="Anvar Y."/>
            <person name="Smit S."/>
            <person name="Van Straalen N."/>
            <person name="Roelofs D."/>
        </authorList>
    </citation>
    <scope>NUCLEOTIDE SEQUENCE [LARGE SCALE GENOMIC DNA]</scope>
    <source>
        <strain evidence="6 7">VU population</strain>
        <tissue evidence="6">Whole body</tissue>
    </source>
</reference>
<keyword evidence="2" id="KW-0597">Phosphoprotein</keyword>
<gene>
    <name evidence="6" type="ORF">Fcan01_24849</name>
</gene>
<dbReference type="GO" id="GO:0016491">
    <property type="term" value="F:oxidoreductase activity"/>
    <property type="evidence" value="ECO:0007669"/>
    <property type="project" value="InterPro"/>
</dbReference>
<dbReference type="OMA" id="EISEACN"/>
<evidence type="ECO:0000259" key="4">
    <source>
        <dbReference type="SMART" id="SM00823"/>
    </source>
</evidence>
<dbReference type="SUPFAM" id="SSF47336">
    <property type="entry name" value="ACP-like"/>
    <property type="match status" value="1"/>
</dbReference>
<name>A0A226D5C0_FOLCA</name>
<dbReference type="SUPFAM" id="SSF51735">
    <property type="entry name" value="NAD(P)-binding Rossmann-fold domains"/>
    <property type="match status" value="2"/>
</dbReference>
<dbReference type="STRING" id="158441.A0A226D5C0"/>
<dbReference type="AlphaFoldDB" id="A0A226D5C0"/>
<dbReference type="InterPro" id="IPR009081">
    <property type="entry name" value="PP-bd_ACP"/>
</dbReference>
<dbReference type="InterPro" id="IPR013968">
    <property type="entry name" value="PKS_KR"/>
</dbReference>
<organism evidence="6 7">
    <name type="scientific">Folsomia candida</name>
    <name type="common">Springtail</name>
    <dbReference type="NCBI Taxonomy" id="158441"/>
    <lineage>
        <taxon>Eukaryota</taxon>
        <taxon>Metazoa</taxon>
        <taxon>Ecdysozoa</taxon>
        <taxon>Arthropoda</taxon>
        <taxon>Hexapoda</taxon>
        <taxon>Collembola</taxon>
        <taxon>Entomobryomorpha</taxon>
        <taxon>Isotomoidea</taxon>
        <taxon>Isotomidae</taxon>
        <taxon>Proisotominae</taxon>
        <taxon>Folsomia</taxon>
    </lineage>
</organism>
<dbReference type="InterPro" id="IPR011032">
    <property type="entry name" value="GroES-like_sf"/>
</dbReference>
<dbReference type="InterPro" id="IPR013149">
    <property type="entry name" value="ADH-like_C"/>
</dbReference>
<proteinExistence type="predicted"/>
<dbReference type="InterPro" id="IPR036736">
    <property type="entry name" value="ACP-like_sf"/>
</dbReference>
<feature type="domain" description="Ketoreductase" evidence="3">
    <location>
        <begin position="375"/>
        <end position="563"/>
    </location>
</feature>
<dbReference type="SUPFAM" id="SSF50129">
    <property type="entry name" value="GroES-like"/>
    <property type="match status" value="1"/>
</dbReference>
<dbReference type="Pfam" id="PF08240">
    <property type="entry name" value="ADH_N"/>
    <property type="match status" value="1"/>
</dbReference>
<dbReference type="SMART" id="SM00823">
    <property type="entry name" value="PKS_PP"/>
    <property type="match status" value="1"/>
</dbReference>
<dbReference type="InterPro" id="IPR020806">
    <property type="entry name" value="PKS_PP-bd"/>
</dbReference>
<comment type="caution">
    <text evidence="6">The sequence shown here is derived from an EMBL/GenBank/DDBJ whole genome shotgun (WGS) entry which is preliminary data.</text>
</comment>
<evidence type="ECO:0000256" key="2">
    <source>
        <dbReference type="ARBA" id="ARBA00022553"/>
    </source>
</evidence>
<dbReference type="Pfam" id="PF08659">
    <property type="entry name" value="KR"/>
    <property type="match status" value="1"/>
</dbReference>
<dbReference type="Proteomes" id="UP000198287">
    <property type="component" value="Unassembled WGS sequence"/>
</dbReference>
<dbReference type="SMART" id="SM00829">
    <property type="entry name" value="PKS_ER"/>
    <property type="match status" value="1"/>
</dbReference>
<dbReference type="EMBL" id="LNIX01000034">
    <property type="protein sequence ID" value="OXA40383.1"/>
    <property type="molecule type" value="Genomic_DNA"/>
</dbReference>
<accession>A0A226D5C0</accession>
<dbReference type="Pfam" id="PF00107">
    <property type="entry name" value="ADH_zinc_N"/>
    <property type="match status" value="1"/>
</dbReference>
<dbReference type="Pfam" id="PF00550">
    <property type="entry name" value="PP-binding"/>
    <property type="match status" value="1"/>
</dbReference>
<dbReference type="InterPro" id="IPR036291">
    <property type="entry name" value="NAD(P)-bd_dom_sf"/>
</dbReference>
<dbReference type="InterPro" id="IPR057326">
    <property type="entry name" value="KR_dom"/>
</dbReference>
<dbReference type="PANTHER" id="PTHR43775:SF37">
    <property type="entry name" value="SI:DKEY-61P9.11"/>
    <property type="match status" value="1"/>
</dbReference>
<dbReference type="CDD" id="cd05195">
    <property type="entry name" value="enoyl_red"/>
    <property type="match status" value="1"/>
</dbReference>
<dbReference type="Gene3D" id="3.90.180.10">
    <property type="entry name" value="Medium-chain alcohol dehydrogenases, catalytic domain"/>
    <property type="match status" value="1"/>
</dbReference>
<evidence type="ECO:0000259" key="5">
    <source>
        <dbReference type="SMART" id="SM00829"/>
    </source>
</evidence>
<dbReference type="Gene3D" id="1.10.1200.10">
    <property type="entry name" value="ACP-like"/>
    <property type="match status" value="1"/>
</dbReference>
<keyword evidence="1" id="KW-0596">Phosphopantetheine</keyword>
<dbReference type="PANTHER" id="PTHR43775">
    <property type="entry name" value="FATTY ACID SYNTHASE"/>
    <property type="match status" value="1"/>
</dbReference>
<dbReference type="SMART" id="SM00822">
    <property type="entry name" value="PKS_KR"/>
    <property type="match status" value="1"/>
</dbReference>
<dbReference type="GO" id="GO:0031177">
    <property type="term" value="F:phosphopantetheine binding"/>
    <property type="evidence" value="ECO:0007669"/>
    <property type="project" value="InterPro"/>
</dbReference>
<dbReference type="GO" id="GO:0004312">
    <property type="term" value="F:fatty acid synthase activity"/>
    <property type="evidence" value="ECO:0007669"/>
    <property type="project" value="TreeGrafter"/>
</dbReference>
<dbReference type="GO" id="GO:0006633">
    <property type="term" value="P:fatty acid biosynthetic process"/>
    <property type="evidence" value="ECO:0007669"/>
    <property type="project" value="TreeGrafter"/>
</dbReference>
<evidence type="ECO:0000256" key="1">
    <source>
        <dbReference type="ARBA" id="ARBA00022450"/>
    </source>
</evidence>
<evidence type="ECO:0000259" key="3">
    <source>
        <dbReference type="SMART" id="SM00822"/>
    </source>
</evidence>
<dbReference type="InterPro" id="IPR013154">
    <property type="entry name" value="ADH-like_N"/>
</dbReference>
<dbReference type="Gene3D" id="3.40.50.720">
    <property type="entry name" value="NAD(P)-binding Rossmann-like Domain"/>
    <property type="match status" value="2"/>
</dbReference>
<protein>
    <submittedName>
        <fullName evidence="6">Phthiocerol synthesis polyketide synthase type I PpsC</fullName>
    </submittedName>
</protein>
<feature type="domain" description="Enoyl reductase (ER)" evidence="5">
    <location>
        <begin position="82"/>
        <end position="404"/>
    </location>
</feature>
<evidence type="ECO:0000313" key="7">
    <source>
        <dbReference type="Proteomes" id="UP000198287"/>
    </source>
</evidence>
<evidence type="ECO:0000313" key="6">
    <source>
        <dbReference type="EMBL" id="OXA40383.1"/>
    </source>
</evidence>
<sequence length="724" mass="79421">MLALDIVWVDLDTNSDTTQRVNETIMEIRNRQKLRSRKEDSFVTYRDGVRYVGKFVPLVSHHTMLTLPQTENPIKLKLPKSCAIEDLQWDNSTIIGASPALNANQVEIRVHASAINFKDILNIIKPTLEFASASTIGADISGEVIGVGSAVRGLRIGANVLAMNMEPAPLPNVVIINASHVVQLPPRMTHIEGATLPTAFYTAYHCLVTVGNLSRGEWVLIHTASGSVGLVAIQIAREIGANIICTAGSRRKRAYLTHVIGLTNVTSSRDISSFLEGVRSATGNAGVHVVLNSLTSKGWKEASMSMTRIGGRFIEMSKLNIWSQIEVDQLRPDVKYLIVDLSVCDDSLISALKHLQRAAHIGKVEKTKDIFNQHSTYLVTGGCGGLGIELTKFMLLNGAKHIVLVSRRHEGKEAVLSKLDNRDAYVRYAKDELNGVIVEYGDISTQAGVNEILEKIYCLNMPPLRGVFHLAGVLADATIPNMTMEKLETVWAGKVAGAFTLHAATSRLNLEHFVLFSSANWILGGPGQANYSAANAALASLADFRHRLGLKAISIAWGRWGEIGMVRDLKRTVLGLKPFSTVSGINTMEHILRNSVMLGSNVMAAELSGDVKTSWLGHYVETVARVAAADLKVTDRQDRSELLPGNLKETVFKLVAKMLRISDPNKLNGAVLRDIGMDSLMRIELKNRLHRLYNVVVEVVDDLWCRLRPKLRSPLNSGLNFCSN</sequence>